<dbReference type="EMBL" id="BDQX01000384">
    <property type="protein sequence ID" value="GBG11170.1"/>
    <property type="molecule type" value="Genomic_DNA"/>
</dbReference>
<reference evidence="1 2" key="1">
    <citation type="submission" date="2017-08" db="EMBL/GenBank/DDBJ databases">
        <title>Substantial Increase in Enzyme Production by Combined Drug-Resistance Mutations in Paenibacillus agaridevorans.</title>
        <authorList>
            <person name="Tanaka Y."/>
            <person name="Funane K."/>
            <person name="Hosaka T."/>
            <person name="Shiwa Y."/>
            <person name="Fujita N."/>
            <person name="Miyazaki T."/>
            <person name="Yoshikawa H."/>
            <person name="Murakami K."/>
            <person name="Kasahara K."/>
            <person name="Inaoka T."/>
            <person name="Hiraga Y."/>
            <person name="Ochi K."/>
        </authorList>
    </citation>
    <scope>NUCLEOTIDE SEQUENCE [LARGE SCALE GENOMIC DNA]</scope>
    <source>
        <strain evidence="1 2">T-3040</strain>
    </source>
</reference>
<proteinExistence type="predicted"/>
<dbReference type="RefSeq" id="WP_087571333.1">
    <property type="nucleotide sequence ID" value="NZ_BDQX01000384.1"/>
</dbReference>
<organism evidence="1 2">
    <name type="scientific">Paenibacillus agaridevorans</name>
    <dbReference type="NCBI Taxonomy" id="171404"/>
    <lineage>
        <taxon>Bacteria</taxon>
        <taxon>Bacillati</taxon>
        <taxon>Bacillota</taxon>
        <taxon>Bacilli</taxon>
        <taxon>Bacillales</taxon>
        <taxon>Paenibacillaceae</taxon>
        <taxon>Paenibacillus</taxon>
    </lineage>
</organism>
<sequence>MSKKPTRLPAAQDGWHVQTTANALSPDKTVIAVNKQGTVLHMQRNGMSAIGKDTLLFVPTTRYTDNIIHHKHQRLNELNNTLTGLTVEG</sequence>
<evidence type="ECO:0000313" key="1">
    <source>
        <dbReference type="EMBL" id="GBG11170.1"/>
    </source>
</evidence>
<accession>A0A2R5EWZ4</accession>
<evidence type="ECO:0000313" key="2">
    <source>
        <dbReference type="Proteomes" id="UP000245202"/>
    </source>
</evidence>
<name>A0A2R5EWZ4_9BACL</name>
<keyword evidence="2" id="KW-1185">Reference proteome</keyword>
<gene>
    <name evidence="1" type="ORF">PAT3040_05958</name>
</gene>
<protein>
    <submittedName>
        <fullName evidence="1">Uncharacterized protein</fullName>
    </submittedName>
</protein>
<comment type="caution">
    <text evidence="1">The sequence shown here is derived from an EMBL/GenBank/DDBJ whole genome shotgun (WGS) entry which is preliminary data.</text>
</comment>
<dbReference type="AlphaFoldDB" id="A0A2R5EWZ4"/>
<dbReference type="Proteomes" id="UP000245202">
    <property type="component" value="Unassembled WGS sequence"/>
</dbReference>